<keyword evidence="2" id="KW-1185">Reference proteome</keyword>
<sequence length="107" mass="11823">MVISYDDMGAGAGKLIERCQKTNPDEATAALFNSLKAHLDEEPFKSAKYTEAHYLRDLNIIFADLYEGNEFEIGKVKEFIDVQMNAAGDSGRLLEVAVAASRKHEGL</sequence>
<dbReference type="Proteomes" id="UP001597389">
    <property type="component" value="Unassembled WGS sequence"/>
</dbReference>
<name>A0ABW4Z839_9BACT</name>
<dbReference type="EMBL" id="JBHUJB010000016">
    <property type="protein sequence ID" value="MFD2157997.1"/>
    <property type="molecule type" value="Genomic_DNA"/>
</dbReference>
<evidence type="ECO:0000313" key="2">
    <source>
        <dbReference type="Proteomes" id="UP001597389"/>
    </source>
</evidence>
<proteinExistence type="predicted"/>
<organism evidence="1 2">
    <name type="scientific">Rubritalea tangerina</name>
    <dbReference type="NCBI Taxonomy" id="430798"/>
    <lineage>
        <taxon>Bacteria</taxon>
        <taxon>Pseudomonadati</taxon>
        <taxon>Verrucomicrobiota</taxon>
        <taxon>Verrucomicrobiia</taxon>
        <taxon>Verrucomicrobiales</taxon>
        <taxon>Rubritaleaceae</taxon>
        <taxon>Rubritalea</taxon>
    </lineage>
</organism>
<dbReference type="RefSeq" id="WP_377177463.1">
    <property type="nucleotide sequence ID" value="NZ_JBHUJB010000016.1"/>
</dbReference>
<protein>
    <submittedName>
        <fullName evidence="1">Uncharacterized protein</fullName>
    </submittedName>
</protein>
<comment type="caution">
    <text evidence="1">The sequence shown here is derived from an EMBL/GenBank/DDBJ whole genome shotgun (WGS) entry which is preliminary data.</text>
</comment>
<gene>
    <name evidence="1" type="ORF">ACFSW8_03695</name>
</gene>
<reference evidence="2" key="1">
    <citation type="journal article" date="2019" name="Int. J. Syst. Evol. Microbiol.">
        <title>The Global Catalogue of Microorganisms (GCM) 10K type strain sequencing project: providing services to taxonomists for standard genome sequencing and annotation.</title>
        <authorList>
            <consortium name="The Broad Institute Genomics Platform"/>
            <consortium name="The Broad Institute Genome Sequencing Center for Infectious Disease"/>
            <person name="Wu L."/>
            <person name="Ma J."/>
        </authorList>
    </citation>
    <scope>NUCLEOTIDE SEQUENCE [LARGE SCALE GENOMIC DNA]</scope>
    <source>
        <strain evidence="2">CCUG 57942</strain>
    </source>
</reference>
<evidence type="ECO:0000313" key="1">
    <source>
        <dbReference type="EMBL" id="MFD2157997.1"/>
    </source>
</evidence>
<accession>A0ABW4Z839</accession>